<dbReference type="Proteomes" id="UP000037848">
    <property type="component" value="Unassembled WGS sequence"/>
</dbReference>
<reference evidence="3 4" key="1">
    <citation type="submission" date="2015-08" db="EMBL/GenBank/DDBJ databases">
        <title>Draft Genome Sequence of Pseudoalteromonas porphyrae UCD-SED14.</title>
        <authorList>
            <person name="Coil D.A."/>
            <person name="Jospin G."/>
            <person name="Lee R.D."/>
            <person name="Eisen J.A."/>
        </authorList>
    </citation>
    <scope>NUCLEOTIDE SEQUENCE [LARGE SCALE GENOMIC DNA]</scope>
    <source>
        <strain evidence="3 4">UCD-SED14</strain>
    </source>
</reference>
<evidence type="ECO:0000313" key="4">
    <source>
        <dbReference type="Proteomes" id="UP000037848"/>
    </source>
</evidence>
<dbReference type="InterPro" id="IPR044528">
    <property type="entry name" value="POD-like_MBL-fold"/>
</dbReference>
<organism evidence="3 4">
    <name type="scientific">Pseudoalteromonas porphyrae</name>
    <dbReference type="NCBI Taxonomy" id="187330"/>
    <lineage>
        <taxon>Bacteria</taxon>
        <taxon>Pseudomonadati</taxon>
        <taxon>Pseudomonadota</taxon>
        <taxon>Gammaproteobacteria</taxon>
        <taxon>Alteromonadales</taxon>
        <taxon>Pseudoalteromonadaceae</taxon>
        <taxon>Pseudoalteromonas</taxon>
    </lineage>
</organism>
<evidence type="ECO:0000256" key="1">
    <source>
        <dbReference type="ARBA" id="ARBA00022723"/>
    </source>
</evidence>
<dbReference type="GO" id="GO:0046872">
    <property type="term" value="F:metal ion binding"/>
    <property type="evidence" value="ECO:0007669"/>
    <property type="project" value="UniProtKB-KW"/>
</dbReference>
<dbReference type="InterPro" id="IPR036866">
    <property type="entry name" value="RibonucZ/Hydroxyglut_hydro"/>
</dbReference>
<dbReference type="GO" id="GO:0006749">
    <property type="term" value="P:glutathione metabolic process"/>
    <property type="evidence" value="ECO:0007669"/>
    <property type="project" value="InterPro"/>
</dbReference>
<dbReference type="STRING" id="187330.AMS58_12845"/>
<dbReference type="Pfam" id="PF00753">
    <property type="entry name" value="Lactamase_B"/>
    <property type="match status" value="1"/>
</dbReference>
<comment type="caution">
    <text evidence="3">The sequence shown here is derived from an EMBL/GenBank/DDBJ whole genome shotgun (WGS) entry which is preliminary data.</text>
</comment>
<dbReference type="SUPFAM" id="SSF56281">
    <property type="entry name" value="Metallo-hydrolase/oxidoreductase"/>
    <property type="match status" value="1"/>
</dbReference>
<name>A0A0N0M0C3_9GAMM</name>
<protein>
    <recommendedName>
        <fullName evidence="2">Metallo-beta-lactamase domain-containing protein</fullName>
    </recommendedName>
</protein>
<dbReference type="PANTHER" id="PTHR43084">
    <property type="entry name" value="PERSULFIDE DIOXYGENASE ETHE1"/>
    <property type="match status" value="1"/>
</dbReference>
<dbReference type="GO" id="GO:0050313">
    <property type="term" value="F:sulfur dioxygenase activity"/>
    <property type="evidence" value="ECO:0007669"/>
    <property type="project" value="InterPro"/>
</dbReference>
<dbReference type="RefSeq" id="WP_054454212.1">
    <property type="nucleotide sequence ID" value="NZ_LHPH01000009.1"/>
</dbReference>
<evidence type="ECO:0000259" key="2">
    <source>
        <dbReference type="SMART" id="SM00849"/>
    </source>
</evidence>
<keyword evidence="1" id="KW-0479">Metal-binding</keyword>
<evidence type="ECO:0000313" key="3">
    <source>
        <dbReference type="EMBL" id="KPH63279.1"/>
    </source>
</evidence>
<accession>A0A0N0M0C3</accession>
<dbReference type="InterPro" id="IPR051682">
    <property type="entry name" value="Mito_Persulfide_Diox"/>
</dbReference>
<dbReference type="GO" id="GO:0070813">
    <property type="term" value="P:hydrogen sulfide metabolic process"/>
    <property type="evidence" value="ECO:0007669"/>
    <property type="project" value="TreeGrafter"/>
</dbReference>
<dbReference type="OrthoDB" id="9784009at2"/>
<feature type="domain" description="Metallo-beta-lactamase" evidence="2">
    <location>
        <begin position="14"/>
        <end position="206"/>
    </location>
</feature>
<dbReference type="SMART" id="SM00849">
    <property type="entry name" value="Lactamase_B"/>
    <property type="match status" value="1"/>
</dbReference>
<dbReference type="InterPro" id="IPR001279">
    <property type="entry name" value="Metallo-B-lactamas"/>
</dbReference>
<keyword evidence="4" id="KW-1185">Reference proteome</keyword>
<proteinExistence type="predicted"/>
<dbReference type="CDD" id="cd07724">
    <property type="entry name" value="POD-like_MBL-fold"/>
    <property type="match status" value="1"/>
</dbReference>
<dbReference type="PANTHER" id="PTHR43084:SF1">
    <property type="entry name" value="PERSULFIDE DIOXYGENASE ETHE1, MITOCHONDRIAL"/>
    <property type="match status" value="1"/>
</dbReference>
<dbReference type="EMBL" id="LHPH01000009">
    <property type="protein sequence ID" value="KPH63279.1"/>
    <property type="molecule type" value="Genomic_DNA"/>
</dbReference>
<dbReference type="Gene3D" id="3.60.15.10">
    <property type="entry name" value="Ribonuclease Z/Hydroxyacylglutathione hydrolase-like"/>
    <property type="match status" value="1"/>
</dbReference>
<gene>
    <name evidence="3" type="ORF">ADS77_10090</name>
</gene>
<dbReference type="AlphaFoldDB" id="A0A0N0M0C3"/>
<dbReference type="PATRIC" id="fig|187330.3.peg.4126"/>
<sequence length="287" mass="32072">MSISVESFFHQQSATFTYLVYCLTTKTAMLIDAPADFDAANGTLSFETADDIITHINRKQLTLEWILETHAHADHITAASYIKQHLGAYNPCKLATGKNIVQVQAHFSRLYNIDMPCDGVPFNLLFSDNDCFTLGEHTVQVLATPGHTPDSVSFFIAGNLFVGDTFFMPDSGTARCDFPGGSAEQLYQSLQRILALPNETILWMCHDYQPNGRALANKTSVKEQRISNIHLQTTEQDYIATRNNRDATLSAPKLLHPAIQMNIRAGQLPQPQQNRQRYLTIPLTVLL</sequence>